<dbReference type="PANTHER" id="PTHR40469:SF2">
    <property type="entry name" value="GALACTOSE-BINDING DOMAIN-LIKE SUPERFAMILY PROTEIN"/>
    <property type="match status" value="1"/>
</dbReference>
<accession>A0ABS9VIW8</accession>
<gene>
    <name evidence="3" type="ORF">LZ016_02195</name>
</gene>
<keyword evidence="1" id="KW-0732">Signal</keyword>
<name>A0ABS9VIW8_9SPHN</name>
<evidence type="ECO:0000313" key="3">
    <source>
        <dbReference type="EMBL" id="MCH8614917.1"/>
    </source>
</evidence>
<dbReference type="EMBL" id="JAKZHW010000001">
    <property type="protein sequence ID" value="MCH8614917.1"/>
    <property type="molecule type" value="Genomic_DNA"/>
</dbReference>
<evidence type="ECO:0000259" key="2">
    <source>
        <dbReference type="Pfam" id="PF06283"/>
    </source>
</evidence>
<feature type="chain" id="PRO_5045366017" evidence="1">
    <location>
        <begin position="20"/>
        <end position="249"/>
    </location>
</feature>
<feature type="signal peptide" evidence="1">
    <location>
        <begin position="1"/>
        <end position="19"/>
    </location>
</feature>
<dbReference type="PANTHER" id="PTHR40469">
    <property type="entry name" value="SECRETED GLYCOSYL HYDROLASE"/>
    <property type="match status" value="1"/>
</dbReference>
<dbReference type="Proteomes" id="UP001203058">
    <property type="component" value="Unassembled WGS sequence"/>
</dbReference>
<dbReference type="SUPFAM" id="SSF52317">
    <property type="entry name" value="Class I glutamine amidotransferase-like"/>
    <property type="match status" value="1"/>
</dbReference>
<dbReference type="RefSeq" id="WP_241445557.1">
    <property type="nucleotide sequence ID" value="NZ_JAKZHW010000001.1"/>
</dbReference>
<organism evidence="3 4">
    <name type="scientific">Sphingomonas telluris</name>
    <dbReference type="NCBI Taxonomy" id="2907998"/>
    <lineage>
        <taxon>Bacteria</taxon>
        <taxon>Pseudomonadati</taxon>
        <taxon>Pseudomonadota</taxon>
        <taxon>Alphaproteobacteria</taxon>
        <taxon>Sphingomonadales</taxon>
        <taxon>Sphingomonadaceae</taxon>
        <taxon>Sphingomonas</taxon>
    </lineage>
</organism>
<proteinExistence type="predicted"/>
<evidence type="ECO:0000256" key="1">
    <source>
        <dbReference type="SAM" id="SignalP"/>
    </source>
</evidence>
<protein>
    <submittedName>
        <fullName evidence="3">ThuA domain-containing protein</fullName>
    </submittedName>
</protein>
<feature type="domain" description="ThuA-like" evidence="2">
    <location>
        <begin position="29"/>
        <end position="245"/>
    </location>
</feature>
<keyword evidence="4" id="KW-1185">Reference proteome</keyword>
<dbReference type="InterPro" id="IPR029010">
    <property type="entry name" value="ThuA-like"/>
</dbReference>
<evidence type="ECO:0000313" key="4">
    <source>
        <dbReference type="Proteomes" id="UP001203058"/>
    </source>
</evidence>
<comment type="caution">
    <text evidence="3">The sequence shown here is derived from an EMBL/GenBank/DDBJ whole genome shotgun (WGS) entry which is preliminary data.</text>
</comment>
<dbReference type="Pfam" id="PF06283">
    <property type="entry name" value="ThuA"/>
    <property type="match status" value="1"/>
</dbReference>
<dbReference type="Gene3D" id="3.40.50.880">
    <property type="match status" value="1"/>
</dbReference>
<sequence>MRHLILFLIAMLVAAPAAAAPAPARGGAILIYSGTTGFRHDSIPAGIKAVSGMAARRGLQVVASEDPQVFSASSLKRFRAIVLLSCTTDPKNPASEWLVGDRRTALQQFVRQGGGIVAIHAAADSHYNWPWYTRLIGAHFARHPAGTPKGTVTVVAPSDPAVRGLTRSIQRTDEWYYFDDYDPISKVLVTLDPATIGEKDTNPNPMAWTRQINEGRVFYTAMGHTVESYSDPWFLQLVGNGLDWVLKRR</sequence>
<reference evidence="3 4" key="1">
    <citation type="submission" date="2022-03" db="EMBL/GenBank/DDBJ databases">
        <authorList>
            <person name="Jo J.-H."/>
            <person name="Im W.-T."/>
        </authorList>
    </citation>
    <scope>NUCLEOTIDE SEQUENCE [LARGE SCALE GENOMIC DNA]</scope>
    <source>
        <strain evidence="3 4">SM33</strain>
    </source>
</reference>
<dbReference type="InterPro" id="IPR029062">
    <property type="entry name" value="Class_I_gatase-like"/>
</dbReference>